<evidence type="ECO:0000313" key="3">
    <source>
        <dbReference type="Proteomes" id="UP000058114"/>
    </source>
</evidence>
<reference evidence="2 3" key="2">
    <citation type="journal article" date="2016" name="Genome Announc.">
        <title>Complete Genome Sequence of the Highly Virulent Aeromonas schubertii Strain WL1483, Isolated from Diseased Snakehead Fish (Channa argus) in China.</title>
        <authorList>
            <person name="Liu L."/>
            <person name="Li N."/>
            <person name="Zhang D."/>
            <person name="Fu X."/>
            <person name="Shi C."/>
            <person name="Lin Q."/>
            <person name="Hao G."/>
        </authorList>
    </citation>
    <scope>NUCLEOTIDE SEQUENCE [LARGE SCALE GENOMIC DNA]</scope>
    <source>
        <strain evidence="2 3">WL1483</strain>
    </source>
</reference>
<name>A0A0S2SG76_9GAMM</name>
<dbReference type="PATRIC" id="fig|652.5.peg.827"/>
<dbReference type="AlphaFoldDB" id="A0A0S2SG76"/>
<feature type="transmembrane region" description="Helical" evidence="1">
    <location>
        <begin position="73"/>
        <end position="93"/>
    </location>
</feature>
<keyword evidence="1" id="KW-0472">Membrane</keyword>
<accession>A0A0S2SG76</accession>
<protein>
    <submittedName>
        <fullName evidence="2">Copper-sensitivity suppressor A protein</fullName>
    </submittedName>
</protein>
<dbReference type="EMBL" id="CP013067">
    <property type="protein sequence ID" value="ALP40721.1"/>
    <property type="molecule type" value="Genomic_DNA"/>
</dbReference>
<sequence>MPRALTHRPRLARLFMLLIAVLLLNCTLQPVMRMLVQFEQARQLSLPPAASTDTEAPSREEGMPSPCSLVGKLLSATQWSAIAPLLFALYLLARQILAPPLSRCARPRLIPISPPERRLHLTLCNFRE</sequence>
<evidence type="ECO:0000313" key="2">
    <source>
        <dbReference type="EMBL" id="ALP40721.1"/>
    </source>
</evidence>
<dbReference type="KEGG" id="asr:WL1483_1302"/>
<evidence type="ECO:0000256" key="1">
    <source>
        <dbReference type="SAM" id="Phobius"/>
    </source>
</evidence>
<reference evidence="3" key="1">
    <citation type="submission" date="2015-10" db="EMBL/GenBank/DDBJ databases">
        <title>Complete Genome Sequence of Aeromonas schubertii strain WL1483.</title>
        <authorList>
            <person name="Liu L."/>
        </authorList>
    </citation>
    <scope>NUCLEOTIDE SEQUENCE [LARGE SCALE GENOMIC DNA]</scope>
    <source>
        <strain evidence="3">WL1483</strain>
    </source>
</reference>
<keyword evidence="1" id="KW-1133">Transmembrane helix</keyword>
<dbReference type="RefSeq" id="WP_060584306.1">
    <property type="nucleotide sequence ID" value="NZ_CP013067.1"/>
</dbReference>
<keyword evidence="1" id="KW-0812">Transmembrane</keyword>
<organism evidence="2 3">
    <name type="scientific">Aeromonas schubertii</name>
    <dbReference type="NCBI Taxonomy" id="652"/>
    <lineage>
        <taxon>Bacteria</taxon>
        <taxon>Pseudomonadati</taxon>
        <taxon>Pseudomonadota</taxon>
        <taxon>Gammaproteobacteria</taxon>
        <taxon>Aeromonadales</taxon>
        <taxon>Aeromonadaceae</taxon>
        <taxon>Aeromonas</taxon>
    </lineage>
</organism>
<gene>
    <name evidence="2" type="ORF">WL1483_1302</name>
</gene>
<proteinExistence type="predicted"/>
<dbReference type="Proteomes" id="UP000058114">
    <property type="component" value="Chromosome"/>
</dbReference>